<dbReference type="Pfam" id="PF03551">
    <property type="entry name" value="PadR"/>
    <property type="match status" value="1"/>
</dbReference>
<comment type="caution">
    <text evidence="3">The sequence shown here is derived from an EMBL/GenBank/DDBJ whole genome shotgun (WGS) entry which is preliminary data.</text>
</comment>
<dbReference type="PANTHER" id="PTHR43252:SF6">
    <property type="entry name" value="NEGATIVE TRANSCRIPTION REGULATOR PADR"/>
    <property type="match status" value="1"/>
</dbReference>
<reference evidence="3" key="1">
    <citation type="journal article" date="2019" name="PLoS Negl. Trop. Dis.">
        <title>Revisiting the worldwide diversity of Leptospira species in the environment.</title>
        <authorList>
            <person name="Vincent A.T."/>
            <person name="Schiettekatte O."/>
            <person name="Bourhy P."/>
            <person name="Veyrier F.J."/>
            <person name="Picardeau M."/>
        </authorList>
    </citation>
    <scope>NUCLEOTIDE SEQUENCE [LARGE SCALE GENOMIC DNA]</scope>
    <source>
        <strain evidence="3">201800299</strain>
    </source>
</reference>
<dbReference type="EMBL" id="RQFA01000010">
    <property type="protein sequence ID" value="TGK38312.1"/>
    <property type="molecule type" value="Genomic_DNA"/>
</dbReference>
<evidence type="ECO:0000259" key="1">
    <source>
        <dbReference type="Pfam" id="PF03551"/>
    </source>
</evidence>
<dbReference type="InterPro" id="IPR036388">
    <property type="entry name" value="WH-like_DNA-bd_sf"/>
</dbReference>
<gene>
    <name evidence="3" type="ORF">EHQ17_01275</name>
</gene>
<feature type="domain" description="Transcription regulator PadR C-terminal" evidence="2">
    <location>
        <begin position="97"/>
        <end position="178"/>
    </location>
</feature>
<dbReference type="AlphaFoldDB" id="A0A5F1YF02"/>
<dbReference type="OrthoDB" id="9783723at2"/>
<protein>
    <submittedName>
        <fullName evidence="3">PadR family transcriptional regulator</fullName>
    </submittedName>
</protein>
<proteinExistence type="predicted"/>
<dbReference type="PANTHER" id="PTHR43252">
    <property type="entry name" value="TRANSCRIPTIONAL REGULATOR YQJI"/>
    <property type="match status" value="1"/>
</dbReference>
<dbReference type="RefSeq" id="WP_135593134.1">
    <property type="nucleotide sequence ID" value="NZ_RQEZ01000003.1"/>
</dbReference>
<evidence type="ECO:0000313" key="3">
    <source>
        <dbReference type="EMBL" id="TGK38312.1"/>
    </source>
</evidence>
<dbReference type="Pfam" id="PF10400">
    <property type="entry name" value="Vir_act_alpha_C"/>
    <property type="match status" value="1"/>
</dbReference>
<keyword evidence="4" id="KW-1185">Reference proteome</keyword>
<dbReference type="InterPro" id="IPR018309">
    <property type="entry name" value="Tscrpt_reg_PadR_C"/>
</dbReference>
<accession>A0A5F1YF02</accession>
<feature type="domain" description="Transcription regulator PadR N-terminal" evidence="1">
    <location>
        <begin position="11"/>
        <end position="85"/>
    </location>
</feature>
<dbReference type="Gene3D" id="1.10.10.10">
    <property type="entry name" value="Winged helix-like DNA-binding domain superfamily/Winged helix DNA-binding domain"/>
    <property type="match status" value="1"/>
</dbReference>
<dbReference type="Gene3D" id="6.10.140.190">
    <property type="match status" value="1"/>
</dbReference>
<evidence type="ECO:0000259" key="2">
    <source>
        <dbReference type="Pfam" id="PF10400"/>
    </source>
</evidence>
<sequence>MARLNKTRYALLGILANRSMNAYEIKKSIEQSIGFFWQESFGQIYPILKQLEKEECLKSYKTRKGSGAETTVYKITSNGKKELKEWLERPVEKTPYRNELLLKLFFGNHVSKEVLMRHLQNTKEEVTRLMEIYENIRQVVETSEVPEINRTLGLVTLDFGITSVKNFLVWTEESQEKIKRSDF</sequence>
<organism evidence="3 4">
    <name type="scientific">Leptospira gomenensis</name>
    <dbReference type="NCBI Taxonomy" id="2484974"/>
    <lineage>
        <taxon>Bacteria</taxon>
        <taxon>Pseudomonadati</taxon>
        <taxon>Spirochaetota</taxon>
        <taxon>Spirochaetia</taxon>
        <taxon>Leptospirales</taxon>
        <taxon>Leptospiraceae</taxon>
        <taxon>Leptospira</taxon>
    </lineage>
</organism>
<dbReference type="InterPro" id="IPR036390">
    <property type="entry name" value="WH_DNA-bd_sf"/>
</dbReference>
<name>A0A5F1YF02_9LEPT</name>
<dbReference type="SUPFAM" id="SSF46785">
    <property type="entry name" value="Winged helix' DNA-binding domain"/>
    <property type="match status" value="1"/>
</dbReference>
<evidence type="ECO:0000313" key="4">
    <source>
        <dbReference type="Proteomes" id="UP000298277"/>
    </source>
</evidence>
<dbReference type="InterPro" id="IPR005149">
    <property type="entry name" value="Tscrpt_reg_PadR_N"/>
</dbReference>
<dbReference type="Proteomes" id="UP000298277">
    <property type="component" value="Unassembled WGS sequence"/>
</dbReference>